<sequence length="78" mass="7942">MSAITSSTARMVRATAPLRTAAVRHYSAATTESTVAAAAAPALHSTKKLAIASGVAFVAGVDVTYAYFIIGQKKEATA</sequence>
<evidence type="ECO:0000313" key="3">
    <source>
        <dbReference type="Proteomes" id="UP000707451"/>
    </source>
</evidence>
<name>A0A9P7Y291_9FUNG</name>
<keyword evidence="1" id="KW-0812">Transmembrane</keyword>
<accession>A0A9P7Y291</accession>
<reference evidence="2" key="1">
    <citation type="submission" date="2021-06" db="EMBL/GenBank/DDBJ databases">
        <title>Genome Sequence of Mortierella hyaline Strain SCG-10, a Cold-Adapted, Nitrate-Reducing Fungus Isolated from Soil in Minnesota, USA.</title>
        <authorList>
            <person name="Aldossari N."/>
        </authorList>
    </citation>
    <scope>NUCLEOTIDE SEQUENCE</scope>
    <source>
        <strain evidence="2">SCG-10</strain>
    </source>
</reference>
<gene>
    <name evidence="2" type="ORF">KI688_006208</name>
</gene>
<comment type="caution">
    <text evidence="2">The sequence shown here is derived from an EMBL/GenBank/DDBJ whole genome shotgun (WGS) entry which is preliminary data.</text>
</comment>
<dbReference type="OrthoDB" id="2438464at2759"/>
<feature type="transmembrane region" description="Helical" evidence="1">
    <location>
        <begin position="49"/>
        <end position="70"/>
    </location>
</feature>
<proteinExistence type="predicted"/>
<evidence type="ECO:0000256" key="1">
    <source>
        <dbReference type="SAM" id="Phobius"/>
    </source>
</evidence>
<organism evidence="2 3">
    <name type="scientific">Linnemannia hyalina</name>
    <dbReference type="NCBI Taxonomy" id="64524"/>
    <lineage>
        <taxon>Eukaryota</taxon>
        <taxon>Fungi</taxon>
        <taxon>Fungi incertae sedis</taxon>
        <taxon>Mucoromycota</taxon>
        <taxon>Mortierellomycotina</taxon>
        <taxon>Mortierellomycetes</taxon>
        <taxon>Mortierellales</taxon>
        <taxon>Mortierellaceae</taxon>
        <taxon>Linnemannia</taxon>
    </lineage>
</organism>
<keyword evidence="1" id="KW-0472">Membrane</keyword>
<dbReference type="EMBL" id="JAHRHY010000002">
    <property type="protein sequence ID" value="KAG9071989.1"/>
    <property type="molecule type" value="Genomic_DNA"/>
</dbReference>
<evidence type="ECO:0000313" key="2">
    <source>
        <dbReference type="EMBL" id="KAG9071989.1"/>
    </source>
</evidence>
<keyword evidence="3" id="KW-1185">Reference proteome</keyword>
<dbReference type="AlphaFoldDB" id="A0A9P7Y291"/>
<keyword evidence="1" id="KW-1133">Transmembrane helix</keyword>
<dbReference type="Proteomes" id="UP000707451">
    <property type="component" value="Unassembled WGS sequence"/>
</dbReference>
<protein>
    <submittedName>
        <fullName evidence="2">Uncharacterized protein</fullName>
    </submittedName>
</protein>